<dbReference type="PANTHER" id="PTHR39081">
    <property type="entry name" value="MUT7-C DOMAIN-CONTAINING PROTEIN"/>
    <property type="match status" value="1"/>
</dbReference>
<evidence type="ECO:0000313" key="3">
    <source>
        <dbReference type="Proteomes" id="UP000018159"/>
    </source>
</evidence>
<name>V6AVI1_9ARCH</name>
<protein>
    <recommendedName>
        <fullName evidence="1">Mut7-C RNAse domain-containing protein</fullName>
    </recommendedName>
</protein>
<sequence length="162" mass="18574">MSIPKLTEFVADAMLGTLAKKLRILGFDCKYFASINDEEIAALAKADSRTIITKDKLLAQKCKKQDIRVIYLESHSEKEHLIKIARVCNLRYAVDASNARCTSCNGCLKKADRSIITLMPQLTHISQFWQCLDCKHIYWEGSHIRNLKKFISEVNVELQNKR</sequence>
<dbReference type="InterPro" id="IPR002782">
    <property type="entry name" value="Mut7-C_RNAse_dom"/>
</dbReference>
<feature type="domain" description="Mut7-C RNAse" evidence="1">
    <location>
        <begin position="8"/>
        <end position="150"/>
    </location>
</feature>
<dbReference type="InterPro" id="IPR029060">
    <property type="entry name" value="PIN-like_dom_sf"/>
</dbReference>
<proteinExistence type="predicted"/>
<dbReference type="EMBL" id="CBTY010000011">
    <property type="protein sequence ID" value="CDI06569.1"/>
    <property type="molecule type" value="Genomic_DNA"/>
</dbReference>
<evidence type="ECO:0000259" key="1">
    <source>
        <dbReference type="Pfam" id="PF01927"/>
    </source>
</evidence>
<dbReference type="SUPFAM" id="SSF88723">
    <property type="entry name" value="PIN domain-like"/>
    <property type="match status" value="1"/>
</dbReference>
<dbReference type="STRING" id="1407055.NITUZ_60096"/>
<keyword evidence="3" id="KW-1185">Reference proteome</keyword>
<reference evidence="2 3" key="1">
    <citation type="journal article" date="2013" name="PLoS ONE">
        <title>Enrichment and Genome Sequence of the Group I.1a Ammonia-Oxidizing Archaeon ?Ca. Nitrosotenuis uzonensis? Representing a Clade Globally.</title>
        <authorList>
            <person name="Lebedeva E.V."/>
            <person name="Hatzenpichler R."/>
            <person name="Pelletier E."/>
            <person name="Schuster N."/>
            <person name="Hauzmayer S."/>
            <person name="Bulaev A."/>
            <person name="Grigor'eva N.V."/>
            <person name="Galushko A."/>
            <person name="Schmid M."/>
            <person name="Palatinszky M."/>
            <person name="Le Paslier D."/>
            <person name="Daims H."/>
            <person name="Wagner M."/>
        </authorList>
    </citation>
    <scope>NUCLEOTIDE SEQUENCE [LARGE SCALE GENOMIC DNA]</scope>
    <source>
        <strain evidence="2 3">N4</strain>
    </source>
</reference>
<dbReference type="AlphaFoldDB" id="V6AVI1"/>
<dbReference type="PANTHER" id="PTHR39081:SF1">
    <property type="entry name" value="MUT7-C RNASE DOMAIN-CONTAINING PROTEIN"/>
    <property type="match status" value="1"/>
</dbReference>
<comment type="caution">
    <text evidence="2">The sequence shown here is derived from an EMBL/GenBank/DDBJ whole genome shotgun (WGS) entry which is preliminary data.</text>
</comment>
<dbReference type="Proteomes" id="UP000018159">
    <property type="component" value="Unassembled WGS sequence"/>
</dbReference>
<accession>V6AVI1</accession>
<dbReference type="Pfam" id="PF01927">
    <property type="entry name" value="Mut7-C"/>
    <property type="match status" value="1"/>
</dbReference>
<gene>
    <name evidence="2" type="ORF">NITUZ_60096</name>
</gene>
<dbReference type="Gene3D" id="3.40.50.1010">
    <property type="entry name" value="5'-nuclease"/>
    <property type="match status" value="1"/>
</dbReference>
<evidence type="ECO:0000313" key="2">
    <source>
        <dbReference type="EMBL" id="CDI06569.1"/>
    </source>
</evidence>
<organism evidence="2 3">
    <name type="scientific">Candidatus Nitrosotenuis uzonensis</name>
    <dbReference type="NCBI Taxonomy" id="1407055"/>
    <lineage>
        <taxon>Archaea</taxon>
        <taxon>Nitrososphaerota</taxon>
        <taxon>Candidatus Nitrosotenuis</taxon>
    </lineage>
</organism>